<sequence>MSQFRSEEMQLLQLYIQSDAAHDTLYELGALGAIQFKDLNNDKSAFQRIFVQDVRKCEDMLRILRYLKGHFDKEKIITGDGSRHDVAPLTSLNELHDRLQELEKEMKDHSDKYGQLVKQRTELEEHVQVLKHASKWFGQANRSGIAFTAPSLEEEGRHEMSSLLDENEAGITRRPPSMLGHIAGCIPSANMRDFTVTLFRATRGNMHLQHEELDTSENLSETELKSVFIVYFSGERSRAKIEKICESFGATKYRLPEGTSAREKDVQDLCERLKDLEIVIRSTSEYKRNRLRAIANSFELWIEQVTREKAIFHTLNLFNYDVTHKCLIAEGWCPVSSMSDVRDALRRATLKSGASVQTVVEVIKSRQTPPTFFKTTKVTAGFQAIVDAYGMARYQEFNPAVFTVITFPFLFGVMFGDIGHGFMMSMTGALLCLFEQRLSSAANNEMFGTLYHGRYNILLMGLFAIYCGFIYNELFSVPLEIFGSTAWCSGEMDDPQCSRIPGTSPDSTQKWLRSNLNEAFDFATGKSNEIEVTAQVYPFGSDPGWSHTSNKLNSANSFKMKFAIVAGVCQMVLGICCKLMNTLYFKDSITLYFVFIPEIIFINSIFGYLVLLILTKWTTNWNTAFVLNNDEIVHIPQVYCNDQLSNLPCWTAPFRYDRSSIAGYGSKLAELPEYMWCMKDKSATAGCAVFDWKGKIIVESNVYGNASLTQFANYNPTSCQEDISGCVMWKQSPPSLLDSLIKMFMEPGYVAIENQLIPGQGGLQAFLILLAFVSVPMLLFPKPFLLKRQHEENMARRGGFQALQERSDLVDGDVETGSGDSSHGHGHGEEFEFGEVMVHQMIHTIEYVLGCISNTASYLRLWALSLAHAQLSEVFWEKTVIEVGLESSSAALLFITIGAWSLFTVGVLMGMESLSAFLHALRLHWVEFMNKFYDGDGYPFRPFSFLTLGADE</sequence>
<dbReference type="STRING" id="905079.L1J8R5"/>
<keyword evidence="6 9" id="KW-1133">Transmembrane helix</keyword>
<feature type="transmembrane region" description="Helical" evidence="9">
    <location>
        <begin position="562"/>
        <end position="580"/>
    </location>
</feature>
<feature type="transmembrane region" description="Helical" evidence="9">
    <location>
        <begin position="409"/>
        <end position="434"/>
    </location>
</feature>
<proteinExistence type="inferred from homology"/>
<dbReference type="Proteomes" id="UP000011087">
    <property type="component" value="Unassembled WGS sequence"/>
</dbReference>
<comment type="similarity">
    <text evidence="2 9">Belongs to the V-ATPase 116 kDa subunit family.</text>
</comment>
<dbReference type="PIRSF" id="PIRSF001293">
    <property type="entry name" value="ATP6V0A1"/>
    <property type="match status" value="1"/>
</dbReference>
<dbReference type="GO" id="GO:0007035">
    <property type="term" value="P:vacuolar acidification"/>
    <property type="evidence" value="ECO:0007669"/>
    <property type="project" value="TreeGrafter"/>
</dbReference>
<dbReference type="GO" id="GO:0046961">
    <property type="term" value="F:proton-transporting ATPase activity, rotational mechanism"/>
    <property type="evidence" value="ECO:0007669"/>
    <property type="project" value="InterPro"/>
</dbReference>
<dbReference type="GO" id="GO:0051117">
    <property type="term" value="F:ATPase binding"/>
    <property type="evidence" value="ECO:0007669"/>
    <property type="project" value="TreeGrafter"/>
</dbReference>
<evidence type="ECO:0000256" key="2">
    <source>
        <dbReference type="ARBA" id="ARBA00009904"/>
    </source>
</evidence>
<keyword evidence="10" id="KW-0175">Coiled coil</keyword>
<evidence type="ECO:0000256" key="1">
    <source>
        <dbReference type="ARBA" id="ARBA00004141"/>
    </source>
</evidence>
<dbReference type="InterPro" id="IPR002490">
    <property type="entry name" value="V-ATPase_116kDa_su"/>
</dbReference>
<dbReference type="PANTHER" id="PTHR11629:SF63">
    <property type="entry name" value="V-TYPE PROTON ATPASE SUBUNIT A"/>
    <property type="match status" value="1"/>
</dbReference>
<dbReference type="HOGENOM" id="CLU_005230_0_2_1"/>
<dbReference type="EnsemblProtists" id="EKX44499">
    <property type="protein sequence ID" value="EKX44499"/>
    <property type="gene ID" value="GUITHDRAFT_163570"/>
</dbReference>
<dbReference type="InterPro" id="IPR026028">
    <property type="entry name" value="V-type_ATPase_116kDa_su_euka"/>
</dbReference>
<evidence type="ECO:0000256" key="5">
    <source>
        <dbReference type="ARBA" id="ARBA00022781"/>
    </source>
</evidence>
<dbReference type="OMA" id="TYVQLYI"/>
<keyword evidence="4 9" id="KW-0812">Transmembrane</keyword>
<evidence type="ECO:0000313" key="13">
    <source>
        <dbReference type="Proteomes" id="UP000011087"/>
    </source>
</evidence>
<dbReference type="GO" id="GO:0000220">
    <property type="term" value="C:vacuolar proton-transporting V-type ATPase, V0 domain"/>
    <property type="evidence" value="ECO:0007669"/>
    <property type="project" value="InterPro"/>
</dbReference>
<dbReference type="RefSeq" id="XP_005831479.1">
    <property type="nucleotide sequence ID" value="XM_005831422.1"/>
</dbReference>
<keyword evidence="13" id="KW-1185">Reference proteome</keyword>
<evidence type="ECO:0000256" key="6">
    <source>
        <dbReference type="ARBA" id="ARBA00022989"/>
    </source>
</evidence>
<evidence type="ECO:0000256" key="3">
    <source>
        <dbReference type="ARBA" id="ARBA00022448"/>
    </source>
</evidence>
<dbReference type="eggNOG" id="KOG2189">
    <property type="taxonomic scope" value="Eukaryota"/>
</dbReference>
<dbReference type="EMBL" id="JH993004">
    <property type="protein sequence ID" value="EKX44499.1"/>
    <property type="molecule type" value="Genomic_DNA"/>
</dbReference>
<dbReference type="AlphaFoldDB" id="L1J8R5"/>
<feature type="coiled-coil region" evidence="10">
    <location>
        <begin position="92"/>
        <end position="119"/>
    </location>
</feature>
<keyword evidence="7 9" id="KW-0406">Ion transport</keyword>
<evidence type="ECO:0000256" key="4">
    <source>
        <dbReference type="ARBA" id="ARBA00022692"/>
    </source>
</evidence>
<evidence type="ECO:0000256" key="8">
    <source>
        <dbReference type="ARBA" id="ARBA00023136"/>
    </source>
</evidence>
<evidence type="ECO:0000256" key="7">
    <source>
        <dbReference type="ARBA" id="ARBA00023065"/>
    </source>
</evidence>
<dbReference type="KEGG" id="gtt:GUITHDRAFT_163570"/>
<comment type="subcellular location">
    <subcellularLocation>
        <location evidence="1">Membrane</location>
        <topology evidence="1">Multi-pass membrane protein</topology>
    </subcellularLocation>
</comment>
<name>L1J8R5_GUITC</name>
<feature type="transmembrane region" description="Helical" evidence="9">
    <location>
        <begin position="763"/>
        <end position="780"/>
    </location>
</feature>
<feature type="transmembrane region" description="Helical" evidence="9">
    <location>
        <begin position="455"/>
        <end position="472"/>
    </location>
</feature>
<dbReference type="Pfam" id="PF01496">
    <property type="entry name" value="V_ATPase_I"/>
    <property type="match status" value="2"/>
</dbReference>
<keyword evidence="3 9" id="KW-0813">Transport</keyword>
<dbReference type="GeneID" id="17301227"/>
<protein>
    <recommendedName>
        <fullName evidence="9">V-type proton ATPase subunit a</fullName>
    </recommendedName>
</protein>
<reference evidence="11 13" key="1">
    <citation type="journal article" date="2012" name="Nature">
        <title>Algal genomes reveal evolutionary mosaicism and the fate of nucleomorphs.</title>
        <authorList>
            <consortium name="DOE Joint Genome Institute"/>
            <person name="Curtis B.A."/>
            <person name="Tanifuji G."/>
            <person name="Burki F."/>
            <person name="Gruber A."/>
            <person name="Irimia M."/>
            <person name="Maruyama S."/>
            <person name="Arias M.C."/>
            <person name="Ball S.G."/>
            <person name="Gile G.H."/>
            <person name="Hirakawa Y."/>
            <person name="Hopkins J.F."/>
            <person name="Kuo A."/>
            <person name="Rensing S.A."/>
            <person name="Schmutz J."/>
            <person name="Symeonidi A."/>
            <person name="Elias M."/>
            <person name="Eveleigh R.J."/>
            <person name="Herman E.K."/>
            <person name="Klute M.J."/>
            <person name="Nakayama T."/>
            <person name="Obornik M."/>
            <person name="Reyes-Prieto A."/>
            <person name="Armbrust E.V."/>
            <person name="Aves S.J."/>
            <person name="Beiko R.G."/>
            <person name="Coutinho P."/>
            <person name="Dacks J.B."/>
            <person name="Durnford D.G."/>
            <person name="Fast N.M."/>
            <person name="Green B.R."/>
            <person name="Grisdale C.J."/>
            <person name="Hempel F."/>
            <person name="Henrissat B."/>
            <person name="Hoppner M.P."/>
            <person name="Ishida K."/>
            <person name="Kim E."/>
            <person name="Koreny L."/>
            <person name="Kroth P.G."/>
            <person name="Liu Y."/>
            <person name="Malik S.B."/>
            <person name="Maier U.G."/>
            <person name="McRose D."/>
            <person name="Mock T."/>
            <person name="Neilson J.A."/>
            <person name="Onodera N.T."/>
            <person name="Poole A.M."/>
            <person name="Pritham E.J."/>
            <person name="Richards T.A."/>
            <person name="Rocap G."/>
            <person name="Roy S.W."/>
            <person name="Sarai C."/>
            <person name="Schaack S."/>
            <person name="Shirato S."/>
            <person name="Slamovits C.H."/>
            <person name="Spencer D.F."/>
            <person name="Suzuki S."/>
            <person name="Worden A.Z."/>
            <person name="Zauner S."/>
            <person name="Barry K."/>
            <person name="Bell C."/>
            <person name="Bharti A.K."/>
            <person name="Crow J.A."/>
            <person name="Grimwood J."/>
            <person name="Kramer R."/>
            <person name="Lindquist E."/>
            <person name="Lucas S."/>
            <person name="Salamov A."/>
            <person name="McFadden G.I."/>
            <person name="Lane C.E."/>
            <person name="Keeling P.J."/>
            <person name="Gray M.W."/>
            <person name="Grigoriev I.V."/>
            <person name="Archibald J.M."/>
        </authorList>
    </citation>
    <scope>NUCLEOTIDE SEQUENCE</scope>
    <source>
        <strain evidence="11 13">CCMP2712</strain>
    </source>
</reference>
<gene>
    <name evidence="11" type="ORF">GUITHDRAFT_163570</name>
</gene>
<reference evidence="12" key="3">
    <citation type="submission" date="2016-03" db="UniProtKB">
        <authorList>
            <consortium name="EnsemblProtists"/>
        </authorList>
    </citation>
    <scope>IDENTIFICATION</scope>
</reference>
<dbReference type="PANTHER" id="PTHR11629">
    <property type="entry name" value="VACUOLAR PROTON ATPASES"/>
    <property type="match status" value="1"/>
</dbReference>
<keyword evidence="8 9" id="KW-0472">Membrane</keyword>
<evidence type="ECO:0000256" key="10">
    <source>
        <dbReference type="SAM" id="Coils"/>
    </source>
</evidence>
<dbReference type="PaxDb" id="55529-EKX44499"/>
<dbReference type="OrthoDB" id="10264220at2759"/>
<feature type="transmembrane region" description="Helical" evidence="9">
    <location>
        <begin position="592"/>
        <end position="614"/>
    </location>
</feature>
<evidence type="ECO:0000313" key="12">
    <source>
        <dbReference type="EnsemblProtists" id="EKX44499"/>
    </source>
</evidence>
<feature type="transmembrane region" description="Helical" evidence="9">
    <location>
        <begin position="889"/>
        <end position="909"/>
    </location>
</feature>
<organism evidence="11">
    <name type="scientific">Guillardia theta (strain CCMP2712)</name>
    <name type="common">Cryptophyte</name>
    <dbReference type="NCBI Taxonomy" id="905079"/>
    <lineage>
        <taxon>Eukaryota</taxon>
        <taxon>Cryptophyceae</taxon>
        <taxon>Pyrenomonadales</taxon>
        <taxon>Geminigeraceae</taxon>
        <taxon>Guillardia</taxon>
    </lineage>
</organism>
<evidence type="ECO:0000313" key="11">
    <source>
        <dbReference type="EMBL" id="EKX44499.1"/>
    </source>
</evidence>
<comment type="function">
    <text evidence="9">Essential component of the vacuolar proton pump (V-ATPase), a multimeric enzyme that catalyzes the translocation of protons across the membranes. Required for assembly and activity of the V-ATPase.</text>
</comment>
<evidence type="ECO:0000256" key="9">
    <source>
        <dbReference type="RuleBase" id="RU361189"/>
    </source>
</evidence>
<accession>L1J8R5</accession>
<reference evidence="13" key="2">
    <citation type="submission" date="2012-11" db="EMBL/GenBank/DDBJ databases">
        <authorList>
            <person name="Kuo A."/>
            <person name="Curtis B.A."/>
            <person name="Tanifuji G."/>
            <person name="Burki F."/>
            <person name="Gruber A."/>
            <person name="Irimia M."/>
            <person name="Maruyama S."/>
            <person name="Arias M.C."/>
            <person name="Ball S.G."/>
            <person name="Gile G.H."/>
            <person name="Hirakawa Y."/>
            <person name="Hopkins J.F."/>
            <person name="Rensing S.A."/>
            <person name="Schmutz J."/>
            <person name="Symeonidi A."/>
            <person name="Elias M."/>
            <person name="Eveleigh R.J."/>
            <person name="Herman E.K."/>
            <person name="Klute M.J."/>
            <person name="Nakayama T."/>
            <person name="Obornik M."/>
            <person name="Reyes-Prieto A."/>
            <person name="Armbrust E.V."/>
            <person name="Aves S.J."/>
            <person name="Beiko R.G."/>
            <person name="Coutinho P."/>
            <person name="Dacks J.B."/>
            <person name="Durnford D.G."/>
            <person name="Fast N.M."/>
            <person name="Green B.R."/>
            <person name="Grisdale C."/>
            <person name="Hempe F."/>
            <person name="Henrissat B."/>
            <person name="Hoppner M.P."/>
            <person name="Ishida K.-I."/>
            <person name="Kim E."/>
            <person name="Koreny L."/>
            <person name="Kroth P.G."/>
            <person name="Liu Y."/>
            <person name="Malik S.-B."/>
            <person name="Maier U.G."/>
            <person name="McRose D."/>
            <person name="Mock T."/>
            <person name="Neilson J.A."/>
            <person name="Onodera N.T."/>
            <person name="Poole A.M."/>
            <person name="Pritham E.J."/>
            <person name="Richards T.A."/>
            <person name="Rocap G."/>
            <person name="Roy S.W."/>
            <person name="Sarai C."/>
            <person name="Schaack S."/>
            <person name="Shirato S."/>
            <person name="Slamovits C.H."/>
            <person name="Spencer D.F."/>
            <person name="Suzuki S."/>
            <person name="Worden A.Z."/>
            <person name="Zauner S."/>
            <person name="Barry K."/>
            <person name="Bell C."/>
            <person name="Bharti A.K."/>
            <person name="Crow J.A."/>
            <person name="Grimwood J."/>
            <person name="Kramer R."/>
            <person name="Lindquist E."/>
            <person name="Lucas S."/>
            <person name="Salamov A."/>
            <person name="McFadden G.I."/>
            <person name="Lane C.E."/>
            <person name="Keeling P.J."/>
            <person name="Gray M.W."/>
            <person name="Grigoriev I.V."/>
            <person name="Archibald J.M."/>
        </authorList>
    </citation>
    <scope>NUCLEOTIDE SEQUENCE</scope>
    <source>
        <strain evidence="13">CCMP2712</strain>
    </source>
</reference>
<keyword evidence="5 9" id="KW-0375">Hydrogen ion transport</keyword>